<evidence type="ECO:0000256" key="4">
    <source>
        <dbReference type="ARBA" id="ARBA00023163"/>
    </source>
</evidence>
<keyword evidence="4" id="KW-0804">Transcription</keyword>
<feature type="domain" description="RNA polymerase sigma factor 70 region 4 type 2" evidence="6">
    <location>
        <begin position="121"/>
        <end position="173"/>
    </location>
</feature>
<dbReference type="PANTHER" id="PTHR43133:SF46">
    <property type="entry name" value="RNA POLYMERASE SIGMA-70 FACTOR ECF SUBFAMILY"/>
    <property type="match status" value="1"/>
</dbReference>
<evidence type="ECO:0000259" key="6">
    <source>
        <dbReference type="Pfam" id="PF08281"/>
    </source>
</evidence>
<evidence type="ECO:0000256" key="3">
    <source>
        <dbReference type="ARBA" id="ARBA00023082"/>
    </source>
</evidence>
<dbReference type="NCBIfam" id="TIGR02937">
    <property type="entry name" value="sigma70-ECF"/>
    <property type="match status" value="1"/>
</dbReference>
<protein>
    <submittedName>
        <fullName evidence="7">Sigma-70 family RNA polymerase sigma factor</fullName>
    </submittedName>
</protein>
<name>A0ABZ2Z0I6_9BACT</name>
<dbReference type="Gene3D" id="1.10.10.10">
    <property type="entry name" value="Winged helix-like DNA-binding domain superfamily/Winged helix DNA-binding domain"/>
    <property type="match status" value="1"/>
</dbReference>
<dbReference type="InterPro" id="IPR039425">
    <property type="entry name" value="RNA_pol_sigma-70-like"/>
</dbReference>
<keyword evidence="3" id="KW-0731">Sigma factor</keyword>
<dbReference type="Proteomes" id="UP001449657">
    <property type="component" value="Chromosome"/>
</dbReference>
<organism evidence="7 8">
    <name type="scientific">Chitinophaga caseinilytica</name>
    <dbReference type="NCBI Taxonomy" id="2267521"/>
    <lineage>
        <taxon>Bacteria</taxon>
        <taxon>Pseudomonadati</taxon>
        <taxon>Bacteroidota</taxon>
        <taxon>Chitinophagia</taxon>
        <taxon>Chitinophagales</taxon>
        <taxon>Chitinophagaceae</taxon>
        <taxon>Chitinophaga</taxon>
    </lineage>
</organism>
<evidence type="ECO:0000256" key="2">
    <source>
        <dbReference type="ARBA" id="ARBA00023015"/>
    </source>
</evidence>
<sequence length="191" mass="21847">MKDESNISASLANDALRNRDVTVFQELYTTYSEPLYLLAFRWVKDSSLAKDIVHNLFAHLWDRGGDIVITGQVRSYLYRAVTNLCINELKRRKRHIGEEILQFQADGHSFFEISDYILFQQELMQHLGALAPRCREILLLSRVHGLEPSEIAEKLGISVNTVYFQLSVALKSLRGRIGPKKIPEGIKVSPF</sequence>
<dbReference type="Gene3D" id="1.10.1740.10">
    <property type="match status" value="1"/>
</dbReference>
<dbReference type="Pfam" id="PF04542">
    <property type="entry name" value="Sigma70_r2"/>
    <property type="match status" value="1"/>
</dbReference>
<dbReference type="InterPro" id="IPR007627">
    <property type="entry name" value="RNA_pol_sigma70_r2"/>
</dbReference>
<proteinExistence type="inferred from homology"/>
<dbReference type="SUPFAM" id="SSF88659">
    <property type="entry name" value="Sigma3 and sigma4 domains of RNA polymerase sigma factors"/>
    <property type="match status" value="1"/>
</dbReference>
<comment type="similarity">
    <text evidence="1">Belongs to the sigma-70 factor family. ECF subfamily.</text>
</comment>
<reference evidence="7 8" key="1">
    <citation type="submission" date="2024-03" db="EMBL/GenBank/DDBJ databases">
        <title>Chitinophaga caseinilytica sp. nov., a casein hydrolysing bacterium isolated from forest soil.</title>
        <authorList>
            <person name="Lee D.S."/>
            <person name="Han D.M."/>
            <person name="Baek J.H."/>
            <person name="Choi D.G."/>
            <person name="Jeon J.H."/>
            <person name="Jeon C.O."/>
        </authorList>
    </citation>
    <scope>NUCLEOTIDE SEQUENCE [LARGE SCALE GENOMIC DNA]</scope>
    <source>
        <strain evidence="7 8">KACC 19118</strain>
    </source>
</reference>
<dbReference type="InterPro" id="IPR013249">
    <property type="entry name" value="RNA_pol_sigma70_r4_t2"/>
</dbReference>
<gene>
    <name evidence="7" type="ORF">WJU22_14090</name>
</gene>
<dbReference type="InterPro" id="IPR013325">
    <property type="entry name" value="RNA_pol_sigma_r2"/>
</dbReference>
<dbReference type="InterPro" id="IPR036388">
    <property type="entry name" value="WH-like_DNA-bd_sf"/>
</dbReference>
<keyword evidence="2" id="KW-0805">Transcription regulation</keyword>
<dbReference type="InterPro" id="IPR013324">
    <property type="entry name" value="RNA_pol_sigma_r3/r4-like"/>
</dbReference>
<dbReference type="EMBL" id="CP150096">
    <property type="protein sequence ID" value="WZN44029.1"/>
    <property type="molecule type" value="Genomic_DNA"/>
</dbReference>
<evidence type="ECO:0000313" key="7">
    <source>
        <dbReference type="EMBL" id="WZN44029.1"/>
    </source>
</evidence>
<keyword evidence="8" id="KW-1185">Reference proteome</keyword>
<accession>A0ABZ2Z0I6</accession>
<evidence type="ECO:0000313" key="8">
    <source>
        <dbReference type="Proteomes" id="UP001449657"/>
    </source>
</evidence>
<dbReference type="Pfam" id="PF08281">
    <property type="entry name" value="Sigma70_r4_2"/>
    <property type="match status" value="1"/>
</dbReference>
<dbReference type="RefSeq" id="WP_341838823.1">
    <property type="nucleotide sequence ID" value="NZ_CP149792.1"/>
</dbReference>
<dbReference type="InterPro" id="IPR014284">
    <property type="entry name" value="RNA_pol_sigma-70_dom"/>
</dbReference>
<dbReference type="PANTHER" id="PTHR43133">
    <property type="entry name" value="RNA POLYMERASE ECF-TYPE SIGMA FACTO"/>
    <property type="match status" value="1"/>
</dbReference>
<evidence type="ECO:0000259" key="5">
    <source>
        <dbReference type="Pfam" id="PF04542"/>
    </source>
</evidence>
<feature type="domain" description="RNA polymerase sigma-70 region 2" evidence="5">
    <location>
        <begin position="27"/>
        <end position="94"/>
    </location>
</feature>
<evidence type="ECO:0000256" key="1">
    <source>
        <dbReference type="ARBA" id="ARBA00010641"/>
    </source>
</evidence>
<dbReference type="SUPFAM" id="SSF88946">
    <property type="entry name" value="Sigma2 domain of RNA polymerase sigma factors"/>
    <property type="match status" value="1"/>
</dbReference>